<gene>
    <name evidence="1" type="ORF">HF295_04690</name>
</gene>
<protein>
    <recommendedName>
        <fullName evidence="3">Site-specific DNA-methyltransferase</fullName>
    </recommendedName>
</protein>
<dbReference type="PROSITE" id="PS00092">
    <property type="entry name" value="N6_MTASE"/>
    <property type="match status" value="1"/>
</dbReference>
<proteinExistence type="predicted"/>
<dbReference type="GO" id="GO:0032259">
    <property type="term" value="P:methylation"/>
    <property type="evidence" value="ECO:0007669"/>
    <property type="project" value="InterPro"/>
</dbReference>
<dbReference type="InterPro" id="IPR029063">
    <property type="entry name" value="SAM-dependent_MTases_sf"/>
</dbReference>
<evidence type="ECO:0000313" key="2">
    <source>
        <dbReference type="Proteomes" id="UP000512167"/>
    </source>
</evidence>
<reference evidence="1 2" key="1">
    <citation type="submission" date="2020-04" db="EMBL/GenBank/DDBJ databases">
        <authorList>
            <person name="Zheng R.K."/>
            <person name="Sun C.M."/>
        </authorList>
    </citation>
    <scope>NUCLEOTIDE SEQUENCE [LARGE SCALE GENOMIC DNA]</scope>
    <source>
        <strain evidence="2">zrk29</strain>
    </source>
</reference>
<evidence type="ECO:0008006" key="3">
    <source>
        <dbReference type="Google" id="ProtNLM"/>
    </source>
</evidence>
<name>A0A7L6N4J0_9MOLU</name>
<dbReference type="KEGG" id="tbk:HF295_04690"/>
<accession>A0A7L6N4J0</accession>
<dbReference type="RefSeq" id="WP_312031025.1">
    <property type="nucleotide sequence ID" value="NZ_CP051151.1"/>
</dbReference>
<keyword evidence="2" id="KW-1185">Reference proteome</keyword>
<dbReference type="GO" id="GO:0008168">
    <property type="term" value="F:methyltransferase activity"/>
    <property type="evidence" value="ECO:0007669"/>
    <property type="project" value="InterPro"/>
</dbReference>
<dbReference type="Proteomes" id="UP000512167">
    <property type="component" value="Chromosome"/>
</dbReference>
<dbReference type="InterPro" id="IPR002052">
    <property type="entry name" value="DNA_methylase_N6_adenine_CS"/>
</dbReference>
<dbReference type="GO" id="GO:0003676">
    <property type="term" value="F:nucleic acid binding"/>
    <property type="evidence" value="ECO:0007669"/>
    <property type="project" value="InterPro"/>
</dbReference>
<dbReference type="AlphaFoldDB" id="A0A7L6N4J0"/>
<sequence>MKNINYALVEDTRPPLYTAMKYWGKKPHNIWHEYIKNYTGVEGIYLDPFSGSAMSALEAVKAGKRAVAFDINPLTSFLIDVFTTPFKKKSFELALENIIQKVSANINYQKLYNYNSDRNEYIIQHVKWNNGKIYEIGYFGKNHKSRKLGLPEDLDYIDFDFEQKISDWIKKIEFPKHIEISNSFRKLTENKVSSLWTKRNIYVLSLIYELILKVNDKSVQKHLLFGFIQTVHLASKMCIPRSKASNRPFSTSWGRSAYMLPKKQMEMNPLLLFESSCKGKQSVSSSLSSVQKYIGKIPKSKFLSRNDVFSFDDADIVYGIQDINTLADILPAKSVDFILTDPPYGGLVKYLDLSYIWLVWLEKFDSKYKAEFEKEITVKNDNDVNRFEQDLTRGLTNLRTVLKDNGKLVFTFHNKNLQIWNAFLRSIVNSGFEIEKVIHQQNKRSGESNVKDPYGTSSSDFYIRCVKSETQTSTKMDKKDLEEIIVNTTEELIKKRFEPTHFQILFNALLVVFSEKHYNLNNFDAKIKTVLDHYLGSKFILIDGKWWLAGMDFDSNNSKTLSNRVKIFVNKLIKENEKIKKNYIYKKVFMKFPNGMTPDVVFLKKLINNKIKE</sequence>
<dbReference type="SUPFAM" id="SSF53335">
    <property type="entry name" value="S-adenosyl-L-methionine-dependent methyltransferases"/>
    <property type="match status" value="2"/>
</dbReference>
<dbReference type="Gene3D" id="3.40.50.150">
    <property type="entry name" value="Vaccinia Virus protein VP39"/>
    <property type="match status" value="2"/>
</dbReference>
<organism evidence="1 2">
    <name type="scientific">Hujiaoplasma nucleasis</name>
    <dbReference type="NCBI Taxonomy" id="2725268"/>
    <lineage>
        <taxon>Bacteria</taxon>
        <taxon>Bacillati</taxon>
        <taxon>Mycoplasmatota</taxon>
        <taxon>Mollicutes</taxon>
        <taxon>Candidatus Izemoplasmatales</taxon>
        <taxon>Hujiaoplasmataceae</taxon>
        <taxon>Hujiaoplasma</taxon>
    </lineage>
</organism>
<dbReference type="EMBL" id="CP051151">
    <property type="protein sequence ID" value="QLY40197.1"/>
    <property type="molecule type" value="Genomic_DNA"/>
</dbReference>
<evidence type="ECO:0000313" key="1">
    <source>
        <dbReference type="EMBL" id="QLY40197.1"/>
    </source>
</evidence>